<feature type="domain" description="tRNA(Ile)-lysidine/2-thiocytidine synthase N-terminal" evidence="7">
    <location>
        <begin position="47"/>
        <end position="217"/>
    </location>
</feature>
<dbReference type="Pfam" id="PF01171">
    <property type="entry name" value="ATP_bind_3"/>
    <property type="match status" value="1"/>
</dbReference>
<evidence type="ECO:0000313" key="8">
    <source>
        <dbReference type="EMBL" id="PKZ15296.1"/>
    </source>
</evidence>
<proteinExistence type="inferred from homology"/>
<keyword evidence="6" id="KW-0963">Cytoplasm</keyword>
<evidence type="ECO:0000256" key="1">
    <source>
        <dbReference type="ARBA" id="ARBA00022598"/>
    </source>
</evidence>
<dbReference type="SUPFAM" id="SSF82829">
    <property type="entry name" value="MesJ substrate recognition domain-like"/>
    <property type="match status" value="1"/>
</dbReference>
<dbReference type="AlphaFoldDB" id="A0A2I1M584"/>
<dbReference type="InterPro" id="IPR012795">
    <property type="entry name" value="tRNA_Ile_lys_synt_N"/>
</dbReference>
<evidence type="ECO:0000256" key="6">
    <source>
        <dbReference type="HAMAP-Rule" id="MF_01161"/>
    </source>
</evidence>
<dbReference type="GO" id="GO:0032267">
    <property type="term" value="F:tRNA(Ile)-lysidine synthase activity"/>
    <property type="evidence" value="ECO:0007669"/>
    <property type="project" value="UniProtKB-EC"/>
</dbReference>
<keyword evidence="4 6" id="KW-0067">ATP-binding</keyword>
<dbReference type="GO" id="GO:0005737">
    <property type="term" value="C:cytoplasm"/>
    <property type="evidence" value="ECO:0007669"/>
    <property type="project" value="UniProtKB-SubCell"/>
</dbReference>
<dbReference type="RefSeq" id="WP_022857204.1">
    <property type="nucleotide sequence ID" value="NZ_JASOIG010000001.1"/>
</dbReference>
<keyword evidence="2 6" id="KW-0819">tRNA processing</keyword>
<dbReference type="GeneID" id="35869276"/>
<comment type="function">
    <text evidence="6">Ligates lysine onto the cytidine present at position 34 of the AUA codon-specific tRNA(Ile) that contains the anticodon CAU, in an ATP-dependent manner. Cytidine is converted to lysidine, thus changing the amino acid specificity of the tRNA from methionine to isoleucine.</text>
</comment>
<comment type="caution">
    <text evidence="8">The sequence shown here is derived from an EMBL/GenBank/DDBJ whole genome shotgun (WGS) entry which is preliminary data.</text>
</comment>
<feature type="binding site" evidence="6">
    <location>
        <begin position="52"/>
        <end position="57"/>
    </location>
    <ligand>
        <name>ATP</name>
        <dbReference type="ChEBI" id="CHEBI:30616"/>
    </ligand>
</feature>
<dbReference type="GO" id="GO:0006400">
    <property type="term" value="P:tRNA modification"/>
    <property type="evidence" value="ECO:0007669"/>
    <property type="project" value="UniProtKB-UniRule"/>
</dbReference>
<comment type="catalytic activity">
    <reaction evidence="5 6">
        <text>cytidine(34) in tRNA(Ile2) + L-lysine + ATP = lysidine(34) in tRNA(Ile2) + AMP + diphosphate + H(+)</text>
        <dbReference type="Rhea" id="RHEA:43744"/>
        <dbReference type="Rhea" id="RHEA-COMP:10625"/>
        <dbReference type="Rhea" id="RHEA-COMP:10670"/>
        <dbReference type="ChEBI" id="CHEBI:15378"/>
        <dbReference type="ChEBI" id="CHEBI:30616"/>
        <dbReference type="ChEBI" id="CHEBI:32551"/>
        <dbReference type="ChEBI" id="CHEBI:33019"/>
        <dbReference type="ChEBI" id="CHEBI:82748"/>
        <dbReference type="ChEBI" id="CHEBI:83665"/>
        <dbReference type="ChEBI" id="CHEBI:456215"/>
        <dbReference type="EC" id="6.3.4.19"/>
    </reaction>
</comment>
<dbReference type="EC" id="6.3.4.19" evidence="6"/>
<reference evidence="8 9" key="1">
    <citation type="submission" date="2017-12" db="EMBL/GenBank/DDBJ databases">
        <title>Phylogenetic diversity of female urinary microbiome.</title>
        <authorList>
            <person name="Thomas-White K."/>
            <person name="Wolfe A.J."/>
        </authorList>
    </citation>
    <scope>NUCLEOTIDE SEQUENCE [LARGE SCALE GENOMIC DNA]</scope>
    <source>
        <strain evidence="8 9">UMB0064</strain>
    </source>
</reference>
<evidence type="ECO:0000256" key="5">
    <source>
        <dbReference type="ARBA" id="ARBA00048539"/>
    </source>
</evidence>
<keyword evidence="1 6" id="KW-0436">Ligase</keyword>
<accession>A0A2I1M584</accession>
<keyword evidence="3 6" id="KW-0547">Nucleotide-binding</keyword>
<gene>
    <name evidence="6 8" type="primary">tilS</name>
    <name evidence="8" type="ORF">CYJ32_02640</name>
</gene>
<comment type="subcellular location">
    <subcellularLocation>
        <location evidence="6">Cytoplasm</location>
    </subcellularLocation>
</comment>
<dbReference type="InterPro" id="IPR011063">
    <property type="entry name" value="TilS/TtcA_N"/>
</dbReference>
<dbReference type="Proteomes" id="UP000242263">
    <property type="component" value="Unassembled WGS sequence"/>
</dbReference>
<dbReference type="Gene3D" id="3.40.50.620">
    <property type="entry name" value="HUPs"/>
    <property type="match status" value="1"/>
</dbReference>
<dbReference type="PANTHER" id="PTHR43033:SF1">
    <property type="entry name" value="TRNA(ILE)-LYSIDINE SYNTHASE-RELATED"/>
    <property type="match status" value="1"/>
</dbReference>
<dbReference type="Gene3D" id="1.20.59.20">
    <property type="match status" value="1"/>
</dbReference>
<organism evidence="8 9">
    <name type="scientific">Alloscardovia omnicolens</name>
    <dbReference type="NCBI Taxonomy" id="419015"/>
    <lineage>
        <taxon>Bacteria</taxon>
        <taxon>Bacillati</taxon>
        <taxon>Actinomycetota</taxon>
        <taxon>Actinomycetes</taxon>
        <taxon>Bifidobacteriales</taxon>
        <taxon>Bifidobacteriaceae</taxon>
        <taxon>Alloscardovia</taxon>
    </lineage>
</organism>
<dbReference type="CDD" id="cd01992">
    <property type="entry name" value="TilS_N"/>
    <property type="match status" value="1"/>
</dbReference>
<dbReference type="SUPFAM" id="SSF52402">
    <property type="entry name" value="Adenine nucleotide alpha hydrolases-like"/>
    <property type="match status" value="1"/>
</dbReference>
<dbReference type="InterPro" id="IPR014729">
    <property type="entry name" value="Rossmann-like_a/b/a_fold"/>
</dbReference>
<dbReference type="HAMAP" id="MF_01161">
    <property type="entry name" value="tRNA_Ile_lys_synt"/>
    <property type="match status" value="1"/>
</dbReference>
<dbReference type="PANTHER" id="PTHR43033">
    <property type="entry name" value="TRNA(ILE)-LYSIDINE SYNTHASE-RELATED"/>
    <property type="match status" value="1"/>
</dbReference>
<evidence type="ECO:0000313" key="9">
    <source>
        <dbReference type="Proteomes" id="UP000242263"/>
    </source>
</evidence>
<sequence length="362" mass="39928">MAEAVDLKAWACAAVNAAVRETVELVDSHKSQNASASPSSSQEHPLVLVACSGGRDSLALAAVAHEALTPRGYHVGAVVVNHQLQEASHSVAERTARTCTHIGLSPVRIVSINVPSTRAGLESDARDARYAALASTAKELNAACVLVAHTSNDVAETILMKLLRTPSPEALTGIARERHIHHMRFVRPLLEFSREDTTQLCQEYNLSYWDDPTNGQDVEGELDSSYPVRSRIRHDVLPLLSRITKRNVVQLLANSAQSSREDAQIIHEAVNDAYNRVMREKNGVLEIKIRALRAFPAAIQRRVLVTALENLDIRPTQSAIFSLLELSQIEQKKKTVKISTPLVANKLYEVIQLWKDSDYANF</sequence>
<evidence type="ECO:0000259" key="7">
    <source>
        <dbReference type="Pfam" id="PF01171"/>
    </source>
</evidence>
<dbReference type="NCBIfam" id="TIGR02432">
    <property type="entry name" value="lysidine_TilS_N"/>
    <property type="match status" value="1"/>
</dbReference>
<protein>
    <recommendedName>
        <fullName evidence="6">tRNA(Ile)-lysidine synthase</fullName>
        <ecNumber evidence="6">6.3.4.19</ecNumber>
    </recommendedName>
    <alternativeName>
        <fullName evidence="6">tRNA(Ile)-2-lysyl-cytidine synthase</fullName>
    </alternativeName>
    <alternativeName>
        <fullName evidence="6">tRNA(Ile)-lysidine synthetase</fullName>
    </alternativeName>
</protein>
<comment type="similarity">
    <text evidence="6">Belongs to the tRNA(Ile)-lysidine synthase family.</text>
</comment>
<name>A0A2I1M584_9BIFI</name>
<comment type="domain">
    <text evidence="6">The N-terminal region contains the highly conserved SGGXDS motif, predicted to be a P-loop motif involved in ATP binding.</text>
</comment>
<dbReference type="GO" id="GO:0005524">
    <property type="term" value="F:ATP binding"/>
    <property type="evidence" value="ECO:0007669"/>
    <property type="project" value="UniProtKB-UniRule"/>
</dbReference>
<evidence type="ECO:0000256" key="2">
    <source>
        <dbReference type="ARBA" id="ARBA00022694"/>
    </source>
</evidence>
<dbReference type="EMBL" id="PKGU01000002">
    <property type="protein sequence ID" value="PKZ15296.1"/>
    <property type="molecule type" value="Genomic_DNA"/>
</dbReference>
<dbReference type="InterPro" id="IPR012094">
    <property type="entry name" value="tRNA_Ile_lys_synt"/>
</dbReference>
<evidence type="ECO:0000256" key="3">
    <source>
        <dbReference type="ARBA" id="ARBA00022741"/>
    </source>
</evidence>
<evidence type="ECO:0000256" key="4">
    <source>
        <dbReference type="ARBA" id="ARBA00022840"/>
    </source>
</evidence>